<proteinExistence type="predicted"/>
<keyword evidence="1" id="KW-1133">Transmembrane helix</keyword>
<dbReference type="AlphaFoldDB" id="A0A494TGY4"/>
<dbReference type="KEGG" id="spha:D3Y57_09850"/>
<evidence type="ECO:0000313" key="3">
    <source>
        <dbReference type="Proteomes" id="UP000276254"/>
    </source>
</evidence>
<keyword evidence="3" id="KW-1185">Reference proteome</keyword>
<dbReference type="RefSeq" id="WP_121152838.1">
    <property type="nucleotide sequence ID" value="NZ_CP032829.1"/>
</dbReference>
<sequence>MADAQIQVTESAMPALIAMGFRQTGLIAAGVTTIVGLVKSHNFPDILTYISSDSGNIFIAALATAAFAGYGWLKAIWDKATAVKLVNAVPDSVAVLK</sequence>
<keyword evidence="1" id="KW-0812">Transmembrane</keyword>
<feature type="transmembrane region" description="Helical" evidence="1">
    <location>
        <begin position="57"/>
        <end position="77"/>
    </location>
</feature>
<gene>
    <name evidence="2" type="ORF">D3Y57_09850</name>
</gene>
<dbReference type="EMBL" id="CP032829">
    <property type="protein sequence ID" value="AYJ86213.1"/>
    <property type="molecule type" value="Genomic_DNA"/>
</dbReference>
<evidence type="ECO:0008006" key="4">
    <source>
        <dbReference type="Google" id="ProtNLM"/>
    </source>
</evidence>
<evidence type="ECO:0000313" key="2">
    <source>
        <dbReference type="EMBL" id="AYJ86213.1"/>
    </source>
</evidence>
<feature type="transmembrane region" description="Helical" evidence="1">
    <location>
        <begin position="12"/>
        <end position="37"/>
    </location>
</feature>
<dbReference type="Proteomes" id="UP000276254">
    <property type="component" value="Chromosome"/>
</dbReference>
<accession>A0A494TGY4</accession>
<organism evidence="2 3">
    <name type="scientific">Sphingomonas paeninsulae</name>
    <dbReference type="NCBI Taxonomy" id="2319844"/>
    <lineage>
        <taxon>Bacteria</taxon>
        <taxon>Pseudomonadati</taxon>
        <taxon>Pseudomonadota</taxon>
        <taxon>Alphaproteobacteria</taxon>
        <taxon>Sphingomonadales</taxon>
        <taxon>Sphingomonadaceae</taxon>
        <taxon>Sphingomonas</taxon>
    </lineage>
</organism>
<protein>
    <recommendedName>
        <fullName evidence="4">Holin</fullName>
    </recommendedName>
</protein>
<keyword evidence="1" id="KW-0472">Membrane</keyword>
<evidence type="ECO:0000256" key="1">
    <source>
        <dbReference type="SAM" id="Phobius"/>
    </source>
</evidence>
<reference evidence="2 3" key="1">
    <citation type="submission" date="2018-09" db="EMBL/GenBank/DDBJ databases">
        <title>Sphingomonas peninsula sp. nov., isolated from fildes peninsula, Antarctic soil.</title>
        <authorList>
            <person name="Yingchao G."/>
        </authorList>
    </citation>
    <scope>NUCLEOTIDE SEQUENCE [LARGE SCALE GENOMIC DNA]</scope>
    <source>
        <strain evidence="2 3">YZ-8</strain>
    </source>
</reference>
<name>A0A494TGY4_SPHPE</name>